<keyword evidence="3" id="KW-1185">Reference proteome</keyword>
<dbReference type="GO" id="GO:0016810">
    <property type="term" value="F:hydrolase activity, acting on carbon-nitrogen (but not peptide) bonds"/>
    <property type="evidence" value="ECO:0007669"/>
    <property type="project" value="InterPro"/>
</dbReference>
<dbReference type="InterPro" id="IPR051781">
    <property type="entry name" value="Metallo-dep_Hydrolase"/>
</dbReference>
<dbReference type="SUPFAM" id="SSF51556">
    <property type="entry name" value="Metallo-dependent hydrolases"/>
    <property type="match status" value="1"/>
</dbReference>
<organism evidence="2 3">
    <name type="scientific">Antricoccus suffuscus</name>
    <dbReference type="NCBI Taxonomy" id="1629062"/>
    <lineage>
        <taxon>Bacteria</taxon>
        <taxon>Bacillati</taxon>
        <taxon>Actinomycetota</taxon>
        <taxon>Actinomycetes</taxon>
        <taxon>Geodermatophilales</taxon>
        <taxon>Antricoccaceae</taxon>
        <taxon>Antricoccus</taxon>
    </lineage>
</organism>
<name>A0A2T1A4J7_9ACTN</name>
<dbReference type="RefSeq" id="WP_106347686.1">
    <property type="nucleotide sequence ID" value="NZ_PVUE01000002.1"/>
</dbReference>
<dbReference type="InterPro" id="IPR011059">
    <property type="entry name" value="Metal-dep_hydrolase_composite"/>
</dbReference>
<dbReference type="AlphaFoldDB" id="A0A2T1A4J7"/>
<evidence type="ECO:0000313" key="2">
    <source>
        <dbReference type="EMBL" id="PRZ43526.1"/>
    </source>
</evidence>
<dbReference type="InterPro" id="IPR006680">
    <property type="entry name" value="Amidohydro-rel"/>
</dbReference>
<protein>
    <submittedName>
        <fullName evidence="2">Pro-Hyp dipeptidase</fullName>
    </submittedName>
</protein>
<comment type="caution">
    <text evidence="2">The sequence shown here is derived from an EMBL/GenBank/DDBJ whole genome shotgun (WGS) entry which is preliminary data.</text>
</comment>
<sequence>MTGRTRTPATPLHFRGVLLPGDDERDIYVSDGVLSFEPVPGAETVLNGGWIVPGLVDAHCHVGLDEHGFDDAKVRGHAETDRDAGVATLRDCGSALDTRWMDDDVDMPQVIRAGRHIGRPKRYIAGMAVEIDPADFTAEVERQAKAGDGWVKIVGDWIDRGRGDLAPLWPREQLTAGMQRAHELGAKVTAHTFCEEAIPDLIESGIDCIEHGTGITDDILATMAERGTALVPTVINIANFPGFAAAATKYPTYAAHMLALHESMPTRIRNAYEAGVPIYAGTDAGGSIPHGTIGKEVQALHGVGLSAFDALGAASWRAREWLGVRGVEEGAPANFSCYASNPLDDLGVLDDPACVVLRGRIY</sequence>
<dbReference type="Proteomes" id="UP000237752">
    <property type="component" value="Unassembled WGS sequence"/>
</dbReference>
<gene>
    <name evidence="2" type="ORF">CLV47_102214</name>
</gene>
<dbReference type="Gene3D" id="3.20.20.140">
    <property type="entry name" value="Metal-dependent hydrolases"/>
    <property type="match status" value="1"/>
</dbReference>
<evidence type="ECO:0000259" key="1">
    <source>
        <dbReference type="Pfam" id="PF01979"/>
    </source>
</evidence>
<dbReference type="OrthoDB" id="3451205at2"/>
<dbReference type="PANTHER" id="PTHR43135">
    <property type="entry name" value="ALPHA-D-RIBOSE 1-METHYLPHOSPHONATE 5-TRIPHOSPHATE DIPHOSPHATASE"/>
    <property type="match status" value="1"/>
</dbReference>
<proteinExistence type="predicted"/>
<dbReference type="EMBL" id="PVUE01000002">
    <property type="protein sequence ID" value="PRZ43526.1"/>
    <property type="molecule type" value="Genomic_DNA"/>
</dbReference>
<dbReference type="PANTHER" id="PTHR43135:SF4">
    <property type="entry name" value="AMIDOHYDROLASE-RELATED DOMAIN-CONTAINING PROTEIN"/>
    <property type="match status" value="1"/>
</dbReference>
<dbReference type="InterPro" id="IPR032466">
    <property type="entry name" value="Metal_Hydrolase"/>
</dbReference>
<dbReference type="Gene3D" id="2.30.40.10">
    <property type="entry name" value="Urease, subunit C, domain 1"/>
    <property type="match status" value="1"/>
</dbReference>
<dbReference type="Pfam" id="PF01979">
    <property type="entry name" value="Amidohydro_1"/>
    <property type="match status" value="1"/>
</dbReference>
<reference evidence="2 3" key="1">
    <citation type="submission" date="2018-03" db="EMBL/GenBank/DDBJ databases">
        <title>Genomic Encyclopedia of Archaeal and Bacterial Type Strains, Phase II (KMG-II): from individual species to whole genera.</title>
        <authorList>
            <person name="Goeker M."/>
        </authorList>
    </citation>
    <scope>NUCLEOTIDE SEQUENCE [LARGE SCALE GENOMIC DNA]</scope>
    <source>
        <strain evidence="2 3">DSM 100065</strain>
    </source>
</reference>
<evidence type="ECO:0000313" key="3">
    <source>
        <dbReference type="Proteomes" id="UP000237752"/>
    </source>
</evidence>
<feature type="domain" description="Amidohydrolase-related" evidence="1">
    <location>
        <begin position="50"/>
        <end position="359"/>
    </location>
</feature>
<accession>A0A2T1A4J7</accession>